<keyword evidence="2" id="KW-0479">Metal-binding</keyword>
<dbReference type="GO" id="GO:0046872">
    <property type="term" value="F:metal ion binding"/>
    <property type="evidence" value="ECO:0007669"/>
    <property type="project" value="UniProtKB-KW"/>
</dbReference>
<evidence type="ECO:0000313" key="5">
    <source>
        <dbReference type="Proteomes" id="UP000018948"/>
    </source>
</evidence>
<dbReference type="EMBL" id="ANIY01000715">
    <property type="protein sequence ID" value="ETP51831.1"/>
    <property type="molecule type" value="Genomic_DNA"/>
</dbReference>
<sequence length="520" mass="59132">VNITVIIRLRKTASSSKQELKEILRLAILLRIPRSTNCFCFTCISGVKILATIVRVTGWIYLTGSFLLLLVTMEPPTNREEDEGCVVAANLRNAGGNEDINRPMAGGFVELLLGVNVLEREDGDDIAVDNESSDEEMPWEYEAQLLESANKILRQTPANSIDVWVLFRRRHRYRRLRLLDRVVACTLAIQIRQAEKESLRIRIPSVRFNINRLSEKDCVDRFRFRKPQLCYMLMKLKLPPFFSTKERYRVSGIEALCITLERLSYPSRWRDLVVKYGRSDSNFSSIFYYVCEHISTRCAPLLSGDWDRISARLEDFTAAIRAKGAALFNVWGFIDGTLRRNCRPSDGLEQRALFSGHKRCHGIKYQAVTTPDGIISHLFGPVEGRLHDLTLLDASELEESIRADSRFKGYLLYGDPAYGMTEVFASPFDRIGATKEEAAVNASMSRVRISVEWGFGSIINDWAMVDFKPKMTIGSVPVGMLFEVSTIFTNCITIANRQNVISSYFDVVPPSFDEYFECLA</sequence>
<organism evidence="4 5">
    <name type="scientific">Phytophthora nicotianae P10297</name>
    <dbReference type="NCBI Taxonomy" id="1317064"/>
    <lineage>
        <taxon>Eukaryota</taxon>
        <taxon>Sar</taxon>
        <taxon>Stramenopiles</taxon>
        <taxon>Oomycota</taxon>
        <taxon>Peronosporomycetes</taxon>
        <taxon>Peronosporales</taxon>
        <taxon>Peronosporaceae</taxon>
        <taxon>Phytophthora</taxon>
    </lineage>
</organism>
<evidence type="ECO:0000256" key="2">
    <source>
        <dbReference type="ARBA" id="ARBA00022723"/>
    </source>
</evidence>
<feature type="non-terminal residue" evidence="4">
    <location>
        <position position="1"/>
    </location>
</feature>
<evidence type="ECO:0000313" key="4">
    <source>
        <dbReference type="EMBL" id="ETP51831.1"/>
    </source>
</evidence>
<accession>W2ZY05</accession>
<dbReference type="InterPro" id="IPR027806">
    <property type="entry name" value="HARBI1_dom"/>
</dbReference>
<comment type="cofactor">
    <cofactor evidence="1">
        <name>a divalent metal cation</name>
        <dbReference type="ChEBI" id="CHEBI:60240"/>
    </cofactor>
</comment>
<protein>
    <recommendedName>
        <fullName evidence="3">DDE Tnp4 domain-containing protein</fullName>
    </recommendedName>
</protein>
<evidence type="ECO:0000259" key="3">
    <source>
        <dbReference type="Pfam" id="PF13359"/>
    </source>
</evidence>
<dbReference type="Proteomes" id="UP000018948">
    <property type="component" value="Unassembled WGS sequence"/>
</dbReference>
<evidence type="ECO:0000256" key="1">
    <source>
        <dbReference type="ARBA" id="ARBA00001968"/>
    </source>
</evidence>
<feature type="domain" description="DDE Tnp4" evidence="3">
    <location>
        <begin position="334"/>
        <end position="493"/>
    </location>
</feature>
<comment type="caution">
    <text evidence="4">The sequence shown here is derived from an EMBL/GenBank/DDBJ whole genome shotgun (WGS) entry which is preliminary data.</text>
</comment>
<dbReference type="Pfam" id="PF13359">
    <property type="entry name" value="DDE_Tnp_4"/>
    <property type="match status" value="1"/>
</dbReference>
<gene>
    <name evidence="4" type="ORF">F442_03082</name>
</gene>
<dbReference type="AlphaFoldDB" id="W2ZY05"/>
<dbReference type="PANTHER" id="PTHR34615:SF1">
    <property type="entry name" value="PX DOMAIN-CONTAINING PROTEIN"/>
    <property type="match status" value="1"/>
</dbReference>
<reference evidence="4 5" key="1">
    <citation type="submission" date="2013-11" db="EMBL/GenBank/DDBJ databases">
        <title>The Genome Sequence of Phytophthora parasitica P10297.</title>
        <authorList>
            <consortium name="The Broad Institute Genomics Platform"/>
            <person name="Russ C."/>
            <person name="Tyler B."/>
            <person name="Panabieres F."/>
            <person name="Shan W."/>
            <person name="Tripathy S."/>
            <person name="Grunwald N."/>
            <person name="Machado M."/>
            <person name="Johnson C.S."/>
            <person name="Walker B."/>
            <person name="Young S.K."/>
            <person name="Zeng Q."/>
            <person name="Gargeya S."/>
            <person name="Fitzgerald M."/>
            <person name="Haas B."/>
            <person name="Abouelleil A."/>
            <person name="Allen A.W."/>
            <person name="Alvarado L."/>
            <person name="Arachchi H.M."/>
            <person name="Berlin A.M."/>
            <person name="Chapman S.B."/>
            <person name="Gainer-Dewar J."/>
            <person name="Goldberg J."/>
            <person name="Griggs A."/>
            <person name="Gujja S."/>
            <person name="Hansen M."/>
            <person name="Howarth C."/>
            <person name="Imamovic A."/>
            <person name="Ireland A."/>
            <person name="Larimer J."/>
            <person name="McCowan C."/>
            <person name="Murphy C."/>
            <person name="Pearson M."/>
            <person name="Poon T.W."/>
            <person name="Priest M."/>
            <person name="Roberts A."/>
            <person name="Saif S."/>
            <person name="Shea T."/>
            <person name="Sisk P."/>
            <person name="Sykes S."/>
            <person name="Wortman J."/>
            <person name="Nusbaum C."/>
            <person name="Birren B."/>
        </authorList>
    </citation>
    <scope>NUCLEOTIDE SEQUENCE [LARGE SCALE GENOMIC DNA]</scope>
    <source>
        <strain evidence="4 5">P10297</strain>
    </source>
</reference>
<dbReference type="PANTHER" id="PTHR34615">
    <property type="entry name" value="PX DOMAIN-CONTAINING PROTEIN"/>
    <property type="match status" value="1"/>
</dbReference>
<proteinExistence type="predicted"/>
<dbReference type="OrthoDB" id="99907at2759"/>
<name>W2ZY05_PHYNI</name>